<dbReference type="InterPro" id="IPR048857">
    <property type="entry name" value="OTU1_Ubl"/>
</dbReference>
<protein>
    <recommendedName>
        <fullName evidence="10">Ubiquitin thioesterase OTU</fullName>
        <ecNumber evidence="10">3.4.19.12</ecNumber>
    </recommendedName>
</protein>
<dbReference type="InterPro" id="IPR003323">
    <property type="entry name" value="OTU_dom"/>
</dbReference>
<dbReference type="GO" id="GO:0005634">
    <property type="term" value="C:nucleus"/>
    <property type="evidence" value="ECO:0007669"/>
    <property type="project" value="TreeGrafter"/>
</dbReference>
<feature type="compositionally biased region" description="Basic and acidic residues" evidence="11">
    <location>
        <begin position="600"/>
        <end position="616"/>
    </location>
</feature>
<dbReference type="CDD" id="cd17059">
    <property type="entry name" value="Ubl_OTU1"/>
    <property type="match status" value="1"/>
</dbReference>
<evidence type="ECO:0000313" key="15">
    <source>
        <dbReference type="Proteomes" id="UP001152803"/>
    </source>
</evidence>
<dbReference type="SUPFAM" id="SSF54236">
    <property type="entry name" value="Ubiquitin-like"/>
    <property type="match status" value="1"/>
</dbReference>
<dbReference type="Pfam" id="PF15385">
    <property type="entry name" value="SARG"/>
    <property type="match status" value="2"/>
</dbReference>
<evidence type="ECO:0000259" key="12">
    <source>
        <dbReference type="PROSITE" id="PS50053"/>
    </source>
</evidence>
<dbReference type="PANTHER" id="PTHR13312">
    <property type="entry name" value="HIV-INDUCED PROTEIN-7-LIKE PROTEASE"/>
    <property type="match status" value="1"/>
</dbReference>
<feature type="domain" description="OTU" evidence="13">
    <location>
        <begin position="103"/>
        <end position="228"/>
    </location>
</feature>
<dbReference type="InterPro" id="IPR057766">
    <property type="entry name" value="Znf-C2H2_OTU1-like_C"/>
</dbReference>
<keyword evidence="9" id="KW-0834">Unfolded protein response</keyword>
<dbReference type="PROSITE" id="PS50802">
    <property type="entry name" value="OTU"/>
    <property type="match status" value="1"/>
</dbReference>
<dbReference type="InterPro" id="IPR038765">
    <property type="entry name" value="Papain-like_cys_pep_sf"/>
</dbReference>
<feature type="compositionally biased region" description="Polar residues" evidence="11">
    <location>
        <begin position="530"/>
        <end position="549"/>
    </location>
</feature>
<keyword evidence="5 10" id="KW-0833">Ubl conjugation pathway</keyword>
<feature type="domain" description="Ubiquitin-like" evidence="12">
    <location>
        <begin position="2"/>
        <end position="82"/>
    </location>
</feature>
<reference evidence="14" key="1">
    <citation type="journal article" date="2023" name="Science">
        <title>Genome structures resolve the early diversification of teleost fishes.</title>
        <authorList>
            <person name="Parey E."/>
            <person name="Louis A."/>
            <person name="Montfort J."/>
            <person name="Bouchez O."/>
            <person name="Roques C."/>
            <person name="Iampietro C."/>
            <person name="Lluch J."/>
            <person name="Castinel A."/>
            <person name="Donnadieu C."/>
            <person name="Desvignes T."/>
            <person name="Floi Bucao C."/>
            <person name="Jouanno E."/>
            <person name="Wen M."/>
            <person name="Mejri S."/>
            <person name="Dirks R."/>
            <person name="Jansen H."/>
            <person name="Henkel C."/>
            <person name="Chen W.J."/>
            <person name="Zahm M."/>
            <person name="Cabau C."/>
            <person name="Klopp C."/>
            <person name="Thompson A.W."/>
            <person name="Robinson-Rechavi M."/>
            <person name="Braasch I."/>
            <person name="Lecointre G."/>
            <person name="Bobe J."/>
            <person name="Postlethwait J.H."/>
            <person name="Berthelot C."/>
            <person name="Roest Crollius H."/>
            <person name="Guiguen Y."/>
        </authorList>
    </citation>
    <scope>NUCLEOTIDE SEQUENCE</scope>
    <source>
        <strain evidence="14">Concon-B</strain>
    </source>
</reference>
<dbReference type="InterPro" id="IPR000626">
    <property type="entry name" value="Ubiquitin-like_dom"/>
</dbReference>
<evidence type="ECO:0000256" key="7">
    <source>
        <dbReference type="ARBA" id="ARBA00022807"/>
    </source>
</evidence>
<dbReference type="CDD" id="cd22745">
    <property type="entry name" value="OTU_OTU1"/>
    <property type="match status" value="1"/>
</dbReference>
<keyword evidence="2" id="KW-0645">Protease</keyword>
<comment type="subcellular location">
    <subcellularLocation>
        <location evidence="10">Cytoplasm</location>
    </subcellularLocation>
</comment>
<dbReference type="PANTHER" id="PTHR13312:SF0">
    <property type="entry name" value="UBIQUITIN THIOESTERASE OTU1"/>
    <property type="match status" value="1"/>
</dbReference>
<feature type="region of interest" description="Disordered" evidence="11">
    <location>
        <begin position="448"/>
        <end position="716"/>
    </location>
</feature>
<dbReference type="AlphaFoldDB" id="A0A9Q1D517"/>
<dbReference type="Gene3D" id="3.90.70.80">
    <property type="match status" value="1"/>
</dbReference>
<dbReference type="OrthoDB" id="65596at2759"/>
<feature type="compositionally biased region" description="Polar residues" evidence="11">
    <location>
        <begin position="468"/>
        <end position="477"/>
    </location>
</feature>
<keyword evidence="4" id="KW-0863">Zinc-finger</keyword>
<dbReference type="EC" id="3.4.19.12" evidence="10"/>
<dbReference type="Pfam" id="PF02338">
    <property type="entry name" value="OTU"/>
    <property type="match status" value="1"/>
</dbReference>
<evidence type="ECO:0000256" key="5">
    <source>
        <dbReference type="ARBA" id="ARBA00022786"/>
    </source>
</evidence>
<dbReference type="FunFam" id="3.10.20.90:FF:000096">
    <property type="entry name" value="Ubiquitin thioesterase OTU1"/>
    <property type="match status" value="1"/>
</dbReference>
<evidence type="ECO:0000256" key="1">
    <source>
        <dbReference type="ARBA" id="ARBA00000707"/>
    </source>
</evidence>
<evidence type="ECO:0000313" key="14">
    <source>
        <dbReference type="EMBL" id="KAJ8258678.1"/>
    </source>
</evidence>
<evidence type="ECO:0000256" key="10">
    <source>
        <dbReference type="RuleBase" id="RU367104"/>
    </source>
</evidence>
<dbReference type="GO" id="GO:0005829">
    <property type="term" value="C:cytosol"/>
    <property type="evidence" value="ECO:0007669"/>
    <property type="project" value="TreeGrafter"/>
</dbReference>
<keyword evidence="10" id="KW-0963">Cytoplasm</keyword>
<dbReference type="InterPro" id="IPR029071">
    <property type="entry name" value="Ubiquitin-like_domsf"/>
</dbReference>
<organism evidence="14 15">
    <name type="scientific">Conger conger</name>
    <name type="common">Conger eel</name>
    <name type="synonym">Muraena conger</name>
    <dbReference type="NCBI Taxonomy" id="82655"/>
    <lineage>
        <taxon>Eukaryota</taxon>
        <taxon>Metazoa</taxon>
        <taxon>Chordata</taxon>
        <taxon>Craniata</taxon>
        <taxon>Vertebrata</taxon>
        <taxon>Euteleostomi</taxon>
        <taxon>Actinopterygii</taxon>
        <taxon>Neopterygii</taxon>
        <taxon>Teleostei</taxon>
        <taxon>Anguilliformes</taxon>
        <taxon>Congridae</taxon>
        <taxon>Conger</taxon>
    </lineage>
</organism>
<sequence>MLRLRCKARNGTHLMQGLTLQSCVQELKDKVEQLTGIPCDVQKIMVGYPPSSLDLHNVNAHLNDYPIKSGDTLIVEEERTKPRPQPAVSVSRGPRRLELAPVLTRRVVPADNSCLFTSVFYVVEGGVYSPLCAPEMRALIAQVVSSDPVSYSQALLGRSNEDYCAWIRRDDTWGGAIEVSILSQFYACEICVVDTQSVRVDRFGEDAGHPRRVLLIYDGIHYDPLQRETPGSDAPPQTVFSVADDAVLAQALELAAEARRRRQFTDVNRFALRCMVCQTGLVGQTEAREHAKETGHTNFGEVNCLIVQLAMPKSDTWLGDVAVEKPGGITVETLGGMDSAGSCDSVVSIHSGFSDGSLEELSAEERECILFLEETLESLEAEEESDLPSDEPDLHLAPSSLAEKIAHLSASLSGSISKHLHDGPKGEVGREHKSVPGFLVPTPLVMANSSQPITEPGLGPAPTASPCHRSSTGQDATAPNRKEGREDRPKTGPSRGPLSYEGLIELRSKPPLKKHAQSFSSGDRERAKLSPNNPSEGSQSHRPSGSPSQHPLLPQTPKPKATPPMVAPKPRKLPPSIDVSTQKAAVPTTDPRTHCLGTSPRERGMMDPQQVRREALAKLGLLQDGGAVPPPVARSQHPATTRPRSRSDLPPITASSRPPLPTGGKSVTLDRSGVGVDSSGLKPRTRIRATSLRDKKELAASQPDTPATEPTAQKPLLPNNISVAMTPWNQPGQVRQEALRKLGLLRE</sequence>
<feature type="compositionally biased region" description="Pro residues" evidence="11">
    <location>
        <begin position="554"/>
        <end position="567"/>
    </location>
</feature>
<evidence type="ECO:0000256" key="8">
    <source>
        <dbReference type="ARBA" id="ARBA00022833"/>
    </source>
</evidence>
<keyword evidence="15" id="KW-1185">Reference proteome</keyword>
<dbReference type="Pfam" id="PF24560">
    <property type="entry name" value="zf-C2H2_OTU1_C"/>
    <property type="match status" value="1"/>
</dbReference>
<accession>A0A9Q1D517</accession>
<name>A0A9Q1D517_CONCO</name>
<feature type="compositionally biased region" description="Basic and acidic residues" evidence="11">
    <location>
        <begin position="419"/>
        <end position="434"/>
    </location>
</feature>
<dbReference type="Gene3D" id="3.10.20.90">
    <property type="entry name" value="Phosphatidylinositol 3-kinase Catalytic Subunit, Chain A, domain 1"/>
    <property type="match status" value="1"/>
</dbReference>
<keyword evidence="7 10" id="KW-0788">Thiol protease</keyword>
<dbReference type="GO" id="GO:0016579">
    <property type="term" value="P:protein deubiquitination"/>
    <property type="evidence" value="ECO:0007669"/>
    <property type="project" value="TreeGrafter"/>
</dbReference>
<dbReference type="GO" id="GO:0036503">
    <property type="term" value="P:ERAD pathway"/>
    <property type="evidence" value="ECO:0007669"/>
    <property type="project" value="UniProtKB-UniRule"/>
</dbReference>
<dbReference type="GO" id="GO:0004843">
    <property type="term" value="F:cysteine-type deubiquitinase activity"/>
    <property type="evidence" value="ECO:0007669"/>
    <property type="project" value="UniProtKB-UniRule"/>
</dbReference>
<evidence type="ECO:0000256" key="6">
    <source>
        <dbReference type="ARBA" id="ARBA00022801"/>
    </source>
</evidence>
<evidence type="ECO:0000259" key="13">
    <source>
        <dbReference type="PROSITE" id="PS50802"/>
    </source>
</evidence>
<evidence type="ECO:0000256" key="2">
    <source>
        <dbReference type="ARBA" id="ARBA00022670"/>
    </source>
</evidence>
<dbReference type="PROSITE" id="PS50053">
    <property type="entry name" value="UBIQUITIN_2"/>
    <property type="match status" value="1"/>
</dbReference>
<keyword evidence="6 10" id="KW-0378">Hydrolase</keyword>
<feature type="compositionally biased region" description="Polar residues" evidence="11">
    <location>
        <begin position="702"/>
        <end position="711"/>
    </location>
</feature>
<dbReference type="FunFam" id="3.90.70.80:FF:000006">
    <property type="entry name" value="Ubiquitin thioesterase OTU1"/>
    <property type="match status" value="1"/>
</dbReference>
<feature type="compositionally biased region" description="Basic and acidic residues" evidence="11">
    <location>
        <begin position="480"/>
        <end position="490"/>
    </location>
</feature>
<gene>
    <name evidence="14" type="ORF">COCON_G00176900</name>
</gene>
<keyword evidence="8" id="KW-0862">Zinc</keyword>
<evidence type="ECO:0000256" key="11">
    <source>
        <dbReference type="SAM" id="MobiDB-lite"/>
    </source>
</evidence>
<dbReference type="EMBL" id="JAFJMO010000013">
    <property type="protein sequence ID" value="KAJ8258678.1"/>
    <property type="molecule type" value="Genomic_DNA"/>
</dbReference>
<dbReference type="Proteomes" id="UP001152803">
    <property type="component" value="Unassembled WGS sequence"/>
</dbReference>
<dbReference type="PROSITE" id="PS51257">
    <property type="entry name" value="PROKAR_LIPOPROTEIN"/>
    <property type="match status" value="1"/>
</dbReference>
<dbReference type="Pfam" id="PF21403">
    <property type="entry name" value="OTU1_UBXL"/>
    <property type="match status" value="1"/>
</dbReference>
<evidence type="ECO:0000256" key="9">
    <source>
        <dbReference type="ARBA" id="ARBA00023230"/>
    </source>
</evidence>
<evidence type="ECO:0000256" key="4">
    <source>
        <dbReference type="ARBA" id="ARBA00022771"/>
    </source>
</evidence>
<dbReference type="GO" id="GO:0008270">
    <property type="term" value="F:zinc ion binding"/>
    <property type="evidence" value="ECO:0007669"/>
    <property type="project" value="UniProtKB-KW"/>
</dbReference>
<proteinExistence type="predicted"/>
<comment type="catalytic activity">
    <reaction evidence="1 10">
        <text>Thiol-dependent hydrolysis of ester, thioester, amide, peptide and isopeptide bonds formed by the C-terminal Gly of ubiquitin (a 76-residue protein attached to proteins as an intracellular targeting signal).</text>
        <dbReference type="EC" id="3.4.19.12"/>
    </reaction>
</comment>
<comment type="function">
    <text evidence="10">Hydrolase that can remove conjugated ubiquitin from proteins and participates in endoplasmic reticulum-associated degradation (ERAD) for misfolded lumenal proteins. May act by triming the ubiquitin chain on the associated substrate to facilitate their threading through the VCP/p97 pore. Cleaves both polyubiquitin and di-ubiquitin.</text>
</comment>
<dbReference type="GO" id="GO:0030968">
    <property type="term" value="P:endoplasmic reticulum unfolded protein response"/>
    <property type="evidence" value="ECO:0007669"/>
    <property type="project" value="TreeGrafter"/>
</dbReference>
<evidence type="ECO:0000256" key="3">
    <source>
        <dbReference type="ARBA" id="ARBA00022723"/>
    </source>
</evidence>
<feature type="region of interest" description="Disordered" evidence="11">
    <location>
        <begin position="416"/>
        <end position="436"/>
    </location>
</feature>
<comment type="caution">
    <text evidence="14">The sequence shown here is derived from an EMBL/GenBank/DDBJ whole genome shotgun (WGS) entry which is preliminary data.</text>
</comment>
<keyword evidence="3" id="KW-0479">Metal-binding</keyword>
<dbReference type="SUPFAM" id="SSF54001">
    <property type="entry name" value="Cysteine proteinases"/>
    <property type="match status" value="1"/>
</dbReference>